<proteinExistence type="predicted"/>
<gene>
    <name evidence="1" type="ORF">BJI69_15090</name>
</gene>
<dbReference type="KEGG" id="lrz:BJI69_15090"/>
<accession>A0A0G9HIM4</accession>
<sequence>MKYSSTEFAGVNAMRIIECLSPATRFAPSVQLDHIHVDFSYGSSHRGQDITMDLQPGNAQNDPRILTIEVNGY</sequence>
<organism evidence="1 2">
    <name type="scientific">Luteibacter rhizovicinus DSM 16549</name>
    <dbReference type="NCBI Taxonomy" id="1440763"/>
    <lineage>
        <taxon>Bacteria</taxon>
        <taxon>Pseudomonadati</taxon>
        <taxon>Pseudomonadota</taxon>
        <taxon>Gammaproteobacteria</taxon>
        <taxon>Lysobacterales</taxon>
        <taxon>Rhodanobacteraceae</taxon>
        <taxon>Luteibacter</taxon>
    </lineage>
</organism>
<dbReference type="EMBL" id="CP017480">
    <property type="protein sequence ID" value="APG05089.1"/>
    <property type="molecule type" value="Genomic_DNA"/>
</dbReference>
<reference evidence="2" key="1">
    <citation type="submission" date="2016-09" db="EMBL/GenBank/DDBJ databases">
        <authorList>
            <person name="Lysoe E."/>
        </authorList>
    </citation>
    <scope>NUCLEOTIDE SEQUENCE [LARGE SCALE GENOMIC DNA]</scope>
    <source>
        <strain evidence="2">LJ96T</strain>
    </source>
</reference>
<keyword evidence="2" id="KW-1185">Reference proteome</keyword>
<dbReference type="STRING" id="1440763.BJI69_15090"/>
<name>A0A0G9HIM4_9GAMM</name>
<evidence type="ECO:0000313" key="1">
    <source>
        <dbReference type="EMBL" id="APG05089.1"/>
    </source>
</evidence>
<dbReference type="PATRIC" id="fig|1440763.5.peg.1323"/>
<evidence type="ECO:0000313" key="2">
    <source>
        <dbReference type="Proteomes" id="UP000182987"/>
    </source>
</evidence>
<dbReference type="Proteomes" id="UP000182987">
    <property type="component" value="Chromosome"/>
</dbReference>
<protein>
    <submittedName>
        <fullName evidence="1">Uncharacterized protein</fullName>
    </submittedName>
</protein>
<dbReference type="AlphaFoldDB" id="A0A0G9HIM4"/>